<organism evidence="7 8">
    <name type="scientific">Pedobacter nutrimenti</name>
    <dbReference type="NCBI Taxonomy" id="1241337"/>
    <lineage>
        <taxon>Bacteria</taxon>
        <taxon>Pseudomonadati</taxon>
        <taxon>Bacteroidota</taxon>
        <taxon>Sphingobacteriia</taxon>
        <taxon>Sphingobacteriales</taxon>
        <taxon>Sphingobacteriaceae</taxon>
        <taxon>Pedobacter</taxon>
    </lineage>
</organism>
<dbReference type="Pfam" id="PF13895">
    <property type="entry name" value="Ig_2"/>
    <property type="match status" value="1"/>
</dbReference>
<keyword evidence="3" id="KW-0325">Glycoprotein</keyword>
<dbReference type="Proteomes" id="UP000248198">
    <property type="component" value="Unassembled WGS sequence"/>
</dbReference>
<evidence type="ECO:0000256" key="2">
    <source>
        <dbReference type="ARBA" id="ARBA00023157"/>
    </source>
</evidence>
<feature type="chain" id="PRO_5016234295" evidence="5">
    <location>
        <begin position="24"/>
        <end position="308"/>
    </location>
</feature>
<feature type="signal peptide" evidence="5">
    <location>
        <begin position="1"/>
        <end position="23"/>
    </location>
</feature>
<sequence>MKNLRNTISAMILLLALGNKATAQTSPDANTTVICSGTSKTLTSSVDGSSYQWYKDGQLISAAKSKTYDAATPGDYVVVAINEHGCASDASPAVKVLGVPDATPTITALNNNSCFTSGNNVELTGSGIPTTSINGLSYRYEWRKTGSNTVISNASKITLNTVSQSGSYTLTIVPVWSGADLTCSKTSAETTVTINPFAAKPTIATNIGNYASDDEKKAGVVCERNDVTLTASVASSDPNLTTTVTYQWLKDGAPISGQTTNVLKLTNVSSANSGLYTVTATTTTGCTATSDAVTIDVKARPAKPSIQY</sequence>
<evidence type="ECO:0000256" key="5">
    <source>
        <dbReference type="SAM" id="SignalP"/>
    </source>
</evidence>
<keyword evidence="1 5" id="KW-0732">Signal</keyword>
<dbReference type="Pfam" id="PF19081">
    <property type="entry name" value="Ig_7"/>
    <property type="match status" value="1"/>
</dbReference>
<evidence type="ECO:0000313" key="8">
    <source>
        <dbReference type="Proteomes" id="UP000248198"/>
    </source>
</evidence>
<feature type="domain" description="Ig-like" evidence="6">
    <location>
        <begin position="201"/>
        <end position="294"/>
    </location>
</feature>
<reference evidence="7 8" key="1">
    <citation type="submission" date="2018-06" db="EMBL/GenBank/DDBJ databases">
        <title>Genomic Encyclopedia of Archaeal and Bacterial Type Strains, Phase II (KMG-II): from individual species to whole genera.</title>
        <authorList>
            <person name="Goeker M."/>
        </authorList>
    </citation>
    <scope>NUCLEOTIDE SEQUENCE [LARGE SCALE GENOMIC DNA]</scope>
    <source>
        <strain evidence="7 8">DSM 27372</strain>
    </source>
</reference>
<evidence type="ECO:0000256" key="4">
    <source>
        <dbReference type="ARBA" id="ARBA00023319"/>
    </source>
</evidence>
<keyword evidence="4" id="KW-0393">Immunoglobulin domain</keyword>
<dbReference type="InterPro" id="IPR052598">
    <property type="entry name" value="IgSF_CEA-related"/>
</dbReference>
<dbReference type="PANTHER" id="PTHR44337:SF20">
    <property type="entry name" value="CARCINOEMBRYONIC ANTIGEN-RELATED CELL ADHESION MOLECULE 5-RELATED"/>
    <property type="match status" value="1"/>
</dbReference>
<dbReference type="EMBL" id="QKLU01000012">
    <property type="protein sequence ID" value="PYF68433.1"/>
    <property type="molecule type" value="Genomic_DNA"/>
</dbReference>
<dbReference type="InterPro" id="IPR007110">
    <property type="entry name" value="Ig-like_dom"/>
</dbReference>
<dbReference type="AlphaFoldDB" id="A0A318U620"/>
<evidence type="ECO:0000256" key="3">
    <source>
        <dbReference type="ARBA" id="ARBA00023180"/>
    </source>
</evidence>
<name>A0A318U620_9SPHI</name>
<gene>
    <name evidence="7" type="ORF">B0O44_11217</name>
</gene>
<evidence type="ECO:0000256" key="1">
    <source>
        <dbReference type="ARBA" id="ARBA00022729"/>
    </source>
</evidence>
<dbReference type="SUPFAM" id="SSF48726">
    <property type="entry name" value="Immunoglobulin"/>
    <property type="match status" value="1"/>
</dbReference>
<dbReference type="InterPro" id="IPR044023">
    <property type="entry name" value="Ig_7"/>
</dbReference>
<accession>A0A318U620</accession>
<dbReference type="OrthoDB" id="9803927at2"/>
<proteinExistence type="predicted"/>
<dbReference type="Gene3D" id="2.60.40.10">
    <property type="entry name" value="Immunoglobulins"/>
    <property type="match status" value="2"/>
</dbReference>
<dbReference type="InterPro" id="IPR036179">
    <property type="entry name" value="Ig-like_dom_sf"/>
</dbReference>
<evidence type="ECO:0000259" key="6">
    <source>
        <dbReference type="PROSITE" id="PS50835"/>
    </source>
</evidence>
<dbReference type="PROSITE" id="PS50835">
    <property type="entry name" value="IG_LIKE"/>
    <property type="match status" value="1"/>
</dbReference>
<keyword evidence="2" id="KW-1015">Disulfide bond</keyword>
<dbReference type="InterPro" id="IPR013783">
    <property type="entry name" value="Ig-like_fold"/>
</dbReference>
<dbReference type="PANTHER" id="PTHR44337">
    <property type="entry name" value="CARCINOEMBRYONIC ANTIGEN-RELATED CELL ADHESION MOLECULE 8"/>
    <property type="match status" value="1"/>
</dbReference>
<keyword evidence="8" id="KW-1185">Reference proteome</keyword>
<evidence type="ECO:0000313" key="7">
    <source>
        <dbReference type="EMBL" id="PYF68433.1"/>
    </source>
</evidence>
<dbReference type="RefSeq" id="WP_110834691.1">
    <property type="nucleotide sequence ID" value="NZ_QKLU01000012.1"/>
</dbReference>
<comment type="caution">
    <text evidence="7">The sequence shown here is derived from an EMBL/GenBank/DDBJ whole genome shotgun (WGS) entry which is preliminary data.</text>
</comment>
<protein>
    <submittedName>
        <fullName evidence="7">Ig-like domain-containing protein</fullName>
    </submittedName>
</protein>